<name>A0A379EE10_9BACT</name>
<dbReference type="EMBL" id="UGTM01000002">
    <property type="protein sequence ID" value="SUB94305.1"/>
    <property type="molecule type" value="Genomic_DNA"/>
</dbReference>
<organism evidence="1 2">
    <name type="scientific">Prevotella denticola</name>
    <dbReference type="NCBI Taxonomy" id="28129"/>
    <lineage>
        <taxon>Bacteria</taxon>
        <taxon>Pseudomonadati</taxon>
        <taxon>Bacteroidota</taxon>
        <taxon>Bacteroidia</taxon>
        <taxon>Bacteroidales</taxon>
        <taxon>Prevotellaceae</taxon>
        <taxon>Prevotella</taxon>
    </lineage>
</organism>
<dbReference type="AlphaFoldDB" id="A0A379EE10"/>
<protein>
    <submittedName>
        <fullName evidence="1">Uncharacterized protein</fullName>
    </submittedName>
</protein>
<evidence type="ECO:0000313" key="1">
    <source>
        <dbReference type="EMBL" id="SUB94305.1"/>
    </source>
</evidence>
<proteinExistence type="predicted"/>
<dbReference type="OMA" id="EEPMTEW"/>
<dbReference type="RefSeq" id="WP_004354354.1">
    <property type="nucleotide sequence ID" value="NZ_CALKRA010000096.1"/>
</dbReference>
<dbReference type="Proteomes" id="UP000255469">
    <property type="component" value="Unassembled WGS sequence"/>
</dbReference>
<accession>A0A379EE10</accession>
<reference evidence="1 2" key="1">
    <citation type="submission" date="2018-06" db="EMBL/GenBank/DDBJ databases">
        <authorList>
            <consortium name="Pathogen Informatics"/>
            <person name="Doyle S."/>
        </authorList>
    </citation>
    <scope>NUCLEOTIDE SEQUENCE [LARGE SCALE GENOMIC DNA]</scope>
    <source>
        <strain evidence="1 2">NCTC13067</strain>
    </source>
</reference>
<gene>
    <name evidence="1" type="ORF">NCTC13067_02174</name>
</gene>
<sequence>MTGKRKITLRRIGAHIIELPEGLIEQGIVVIESGIVKMTFPFTEEQPMTEWVSGTITIRIDDNGKARAYKGNTLLE</sequence>
<evidence type="ECO:0000313" key="2">
    <source>
        <dbReference type="Proteomes" id="UP000255469"/>
    </source>
</evidence>